<reference evidence="1 2" key="1">
    <citation type="submission" date="2024-04" db="EMBL/GenBank/DDBJ databases">
        <authorList>
            <person name="Waldvogel A.-M."/>
            <person name="Schoenle A."/>
        </authorList>
    </citation>
    <scope>NUCLEOTIDE SEQUENCE [LARGE SCALE GENOMIC DNA]</scope>
</reference>
<evidence type="ECO:0000313" key="1">
    <source>
        <dbReference type="EMBL" id="CAL1571759.1"/>
    </source>
</evidence>
<name>A0AAV2J9E6_KNICA</name>
<keyword evidence="2" id="KW-1185">Reference proteome</keyword>
<protein>
    <submittedName>
        <fullName evidence="1">Uncharacterized protein</fullName>
    </submittedName>
</protein>
<dbReference type="EMBL" id="OZ035832">
    <property type="protein sequence ID" value="CAL1571759.1"/>
    <property type="molecule type" value="Genomic_DNA"/>
</dbReference>
<proteinExistence type="predicted"/>
<dbReference type="AlphaFoldDB" id="A0AAV2J9E6"/>
<dbReference type="Proteomes" id="UP001497482">
    <property type="component" value="Chromosome 10"/>
</dbReference>
<sequence length="70" mass="7785">MSELQAPHTIESTQLSHCVPCFKEELNAEVAEQVRLPTAFDLNEPSTPTDYHSQQIIIMGGCPQIETPCE</sequence>
<organism evidence="1 2">
    <name type="scientific">Knipowitschia caucasica</name>
    <name type="common">Caucasian dwarf goby</name>
    <name type="synonym">Pomatoschistus caucasicus</name>
    <dbReference type="NCBI Taxonomy" id="637954"/>
    <lineage>
        <taxon>Eukaryota</taxon>
        <taxon>Metazoa</taxon>
        <taxon>Chordata</taxon>
        <taxon>Craniata</taxon>
        <taxon>Vertebrata</taxon>
        <taxon>Euteleostomi</taxon>
        <taxon>Actinopterygii</taxon>
        <taxon>Neopterygii</taxon>
        <taxon>Teleostei</taxon>
        <taxon>Neoteleostei</taxon>
        <taxon>Acanthomorphata</taxon>
        <taxon>Gobiaria</taxon>
        <taxon>Gobiiformes</taxon>
        <taxon>Gobioidei</taxon>
        <taxon>Gobiidae</taxon>
        <taxon>Gobiinae</taxon>
        <taxon>Knipowitschia</taxon>
    </lineage>
</organism>
<gene>
    <name evidence="1" type="ORF">KC01_LOCUS3851</name>
</gene>
<evidence type="ECO:0000313" key="2">
    <source>
        <dbReference type="Proteomes" id="UP001497482"/>
    </source>
</evidence>
<accession>A0AAV2J9E6</accession>